<protein>
    <submittedName>
        <fullName evidence="1">Uncharacterized protein</fullName>
    </submittedName>
</protein>
<dbReference type="Proteomes" id="UP000814140">
    <property type="component" value="Unassembled WGS sequence"/>
</dbReference>
<evidence type="ECO:0000313" key="1">
    <source>
        <dbReference type="EMBL" id="KAI0061217.1"/>
    </source>
</evidence>
<organism evidence="1 2">
    <name type="scientific">Artomyces pyxidatus</name>
    <dbReference type="NCBI Taxonomy" id="48021"/>
    <lineage>
        <taxon>Eukaryota</taxon>
        <taxon>Fungi</taxon>
        <taxon>Dikarya</taxon>
        <taxon>Basidiomycota</taxon>
        <taxon>Agaricomycotina</taxon>
        <taxon>Agaricomycetes</taxon>
        <taxon>Russulales</taxon>
        <taxon>Auriscalpiaceae</taxon>
        <taxon>Artomyces</taxon>
    </lineage>
</organism>
<dbReference type="EMBL" id="MU277214">
    <property type="protein sequence ID" value="KAI0061217.1"/>
    <property type="molecule type" value="Genomic_DNA"/>
</dbReference>
<keyword evidence="2" id="KW-1185">Reference proteome</keyword>
<sequence>MPYSPPQNAGLCWCNTVVYSLSAACTACQGFLPVSCVRYGFAGQDSLMTPARWPAWSTTCIAIAANGT</sequence>
<proteinExistence type="predicted"/>
<gene>
    <name evidence="1" type="ORF">BV25DRAFT_806882</name>
</gene>
<accession>A0ACB8SYE8</accession>
<reference evidence="1" key="1">
    <citation type="submission" date="2021-03" db="EMBL/GenBank/DDBJ databases">
        <authorList>
            <consortium name="DOE Joint Genome Institute"/>
            <person name="Ahrendt S."/>
            <person name="Looney B.P."/>
            <person name="Miyauchi S."/>
            <person name="Morin E."/>
            <person name="Drula E."/>
            <person name="Courty P.E."/>
            <person name="Chicoki N."/>
            <person name="Fauchery L."/>
            <person name="Kohler A."/>
            <person name="Kuo A."/>
            <person name="Labutti K."/>
            <person name="Pangilinan J."/>
            <person name="Lipzen A."/>
            <person name="Riley R."/>
            <person name="Andreopoulos W."/>
            <person name="He G."/>
            <person name="Johnson J."/>
            <person name="Barry K.W."/>
            <person name="Grigoriev I.V."/>
            <person name="Nagy L."/>
            <person name="Hibbett D."/>
            <person name="Henrissat B."/>
            <person name="Matheny P.B."/>
            <person name="Labbe J."/>
            <person name="Martin F."/>
        </authorList>
    </citation>
    <scope>NUCLEOTIDE SEQUENCE</scope>
    <source>
        <strain evidence="1">HHB10654</strain>
    </source>
</reference>
<reference evidence="1" key="2">
    <citation type="journal article" date="2022" name="New Phytol.">
        <title>Evolutionary transition to the ectomycorrhizal habit in the genomes of a hyperdiverse lineage of mushroom-forming fungi.</title>
        <authorList>
            <person name="Looney B."/>
            <person name="Miyauchi S."/>
            <person name="Morin E."/>
            <person name="Drula E."/>
            <person name="Courty P.E."/>
            <person name="Kohler A."/>
            <person name="Kuo A."/>
            <person name="LaButti K."/>
            <person name="Pangilinan J."/>
            <person name="Lipzen A."/>
            <person name="Riley R."/>
            <person name="Andreopoulos W."/>
            <person name="He G."/>
            <person name="Johnson J."/>
            <person name="Nolan M."/>
            <person name="Tritt A."/>
            <person name="Barry K.W."/>
            <person name="Grigoriev I.V."/>
            <person name="Nagy L.G."/>
            <person name="Hibbett D."/>
            <person name="Henrissat B."/>
            <person name="Matheny P.B."/>
            <person name="Labbe J."/>
            <person name="Martin F.M."/>
        </authorList>
    </citation>
    <scope>NUCLEOTIDE SEQUENCE</scope>
    <source>
        <strain evidence="1">HHB10654</strain>
    </source>
</reference>
<evidence type="ECO:0000313" key="2">
    <source>
        <dbReference type="Proteomes" id="UP000814140"/>
    </source>
</evidence>
<name>A0ACB8SYE8_9AGAM</name>
<comment type="caution">
    <text evidence="1">The sequence shown here is derived from an EMBL/GenBank/DDBJ whole genome shotgun (WGS) entry which is preliminary data.</text>
</comment>